<keyword evidence="1" id="KW-0210">Decarboxylase</keyword>
<keyword evidence="4" id="KW-0670">Pyruvate</keyword>
<dbReference type="RefSeq" id="WP_074835500.1">
    <property type="nucleotide sequence ID" value="NZ_FOAT01000019.1"/>
</dbReference>
<dbReference type="AlphaFoldDB" id="A0A1H7P476"/>
<dbReference type="PANTHER" id="PTHR10067">
    <property type="entry name" value="PHOSPHATIDYLSERINE DECARBOXYLASE"/>
    <property type="match status" value="1"/>
</dbReference>
<feature type="domain" description="L-tryptophan decarboxylase PsiD-like" evidence="5">
    <location>
        <begin position="44"/>
        <end position="184"/>
    </location>
</feature>
<dbReference type="InterPro" id="IPR003817">
    <property type="entry name" value="PS_Dcarbxylase"/>
</dbReference>
<gene>
    <name evidence="6" type="ORF">SAMN05216469_1196</name>
</gene>
<accession>A0A1H7P476</accession>
<dbReference type="InterPro" id="IPR022237">
    <property type="entry name" value="PsiD-like"/>
</dbReference>
<sequence length="431" mass="48973">MKKAIGGWLPENKKLQAEWVNNILSIVTAKRMQSNLADTCEFKHQTVTDFMNMVDADPKLHLLAEQMVEQALEYNENDPTGSPQIKSFRLMMQMIDYIIGTAPEYVPPEDKEKRALIGFPINAILDWCMGTQAGYAFFLDERVNQHFENILKDWCDFLNSEASAYVLNDEENKGWLCQKALNDLNIDQYVHDKSKMHFGFTSWNDFFTRRFCNDQRPVAEPDNPYVITSACESQPYRISTNVQKDTKFWLKGQPYSLEYMLNHDESADLFIGGTVYQAFLSATKYHRWHSPVSGTVVRCFNVPGTYYAEVNSYPYDSAGPNESQGYITHVAARAVILIESDNPDIGLMAFIAVGMAEVSSCVLSVQAGQHLNKGDELGYFQFGGSTHCLIFQKDVIDMFVEKAIPAEDFNDSAVIRLNEKLAIAKKKKLNQ</sequence>
<dbReference type="PANTHER" id="PTHR10067:SF9">
    <property type="entry name" value="PHOSPHATIDYLSERINE DECARBOXYLASE FAMILY PROTEIN (AFU_ORTHOLOGUE AFUA_7G01730)"/>
    <property type="match status" value="1"/>
</dbReference>
<name>A0A1H7P476_RUMAL</name>
<keyword evidence="3" id="KW-0456">Lyase</keyword>
<evidence type="ECO:0000313" key="6">
    <source>
        <dbReference type="EMBL" id="SEL30602.1"/>
    </source>
</evidence>
<dbReference type="Pfam" id="PF02666">
    <property type="entry name" value="PS_Dcarbxylase"/>
    <property type="match status" value="1"/>
</dbReference>
<dbReference type="Proteomes" id="UP000186015">
    <property type="component" value="Unassembled WGS sequence"/>
</dbReference>
<evidence type="ECO:0000256" key="2">
    <source>
        <dbReference type="ARBA" id="ARBA00023145"/>
    </source>
</evidence>
<evidence type="ECO:0000313" key="7">
    <source>
        <dbReference type="Proteomes" id="UP000186015"/>
    </source>
</evidence>
<organism evidence="6 7">
    <name type="scientific">Ruminococcus albus</name>
    <dbReference type="NCBI Taxonomy" id="1264"/>
    <lineage>
        <taxon>Bacteria</taxon>
        <taxon>Bacillati</taxon>
        <taxon>Bacillota</taxon>
        <taxon>Clostridia</taxon>
        <taxon>Eubacteriales</taxon>
        <taxon>Oscillospiraceae</taxon>
        <taxon>Ruminococcus</taxon>
    </lineage>
</organism>
<dbReference type="GO" id="GO:0006646">
    <property type="term" value="P:phosphatidylethanolamine biosynthetic process"/>
    <property type="evidence" value="ECO:0007669"/>
    <property type="project" value="TreeGrafter"/>
</dbReference>
<dbReference type="GO" id="GO:0004609">
    <property type="term" value="F:phosphatidylserine decarboxylase activity"/>
    <property type="evidence" value="ECO:0007669"/>
    <property type="project" value="InterPro"/>
</dbReference>
<dbReference type="OrthoDB" id="9802030at2"/>
<reference evidence="6 7" key="1">
    <citation type="submission" date="2016-10" db="EMBL/GenBank/DDBJ databases">
        <authorList>
            <person name="de Groot N.N."/>
        </authorList>
    </citation>
    <scope>NUCLEOTIDE SEQUENCE [LARGE SCALE GENOMIC DNA]</scope>
    <source>
        <strain evidence="6 7">KH2T6</strain>
    </source>
</reference>
<protein>
    <submittedName>
        <fullName evidence="6">Phosphatidylserine decarboxylase</fullName>
    </submittedName>
</protein>
<evidence type="ECO:0000256" key="4">
    <source>
        <dbReference type="ARBA" id="ARBA00023317"/>
    </source>
</evidence>
<dbReference type="Pfam" id="PF12588">
    <property type="entry name" value="PSDC"/>
    <property type="match status" value="1"/>
</dbReference>
<evidence type="ECO:0000256" key="1">
    <source>
        <dbReference type="ARBA" id="ARBA00022793"/>
    </source>
</evidence>
<evidence type="ECO:0000256" key="3">
    <source>
        <dbReference type="ARBA" id="ARBA00023239"/>
    </source>
</evidence>
<keyword evidence="2" id="KW-0865">Zymogen</keyword>
<proteinExistence type="predicted"/>
<dbReference type="EMBL" id="FOAT01000019">
    <property type="protein sequence ID" value="SEL30602.1"/>
    <property type="molecule type" value="Genomic_DNA"/>
</dbReference>
<evidence type="ECO:0000259" key="5">
    <source>
        <dbReference type="Pfam" id="PF12588"/>
    </source>
</evidence>